<sequence length="242" mass="27100">MQNYLWNPATRQYRALPPPLFTLGKKQGVILAFGCSDKTTAINDCKLLRIVVGDILEAEISKVESFDFDDEVFGIVRGPPCHVDQLIVYKESLAMLSSKGYPFMSSKDGDEIEMWILLEKDNNVKLFTCRTPVSSIPSALGNWEDSETLVLYNRGKGIYDFWGKSGLDEEGARLNLKIEQSEKNMAAANGGELVKDMIMEILLRLPAESLLRFKATSKQWRMRAMMIVGGQSCPLANHLDLG</sequence>
<gene>
    <name evidence="2" type="ORF">Tsubulata_017523</name>
</gene>
<evidence type="ECO:0000313" key="3">
    <source>
        <dbReference type="Proteomes" id="UP001141552"/>
    </source>
</evidence>
<dbReference type="AlphaFoldDB" id="A0A9Q0FI55"/>
<protein>
    <recommendedName>
        <fullName evidence="1">F-box domain-containing protein</fullName>
    </recommendedName>
</protein>
<proteinExistence type="predicted"/>
<dbReference type="Pfam" id="PF00646">
    <property type="entry name" value="F-box"/>
    <property type="match status" value="1"/>
</dbReference>
<accession>A0A9Q0FI55</accession>
<comment type="caution">
    <text evidence="2">The sequence shown here is derived from an EMBL/GenBank/DDBJ whole genome shotgun (WGS) entry which is preliminary data.</text>
</comment>
<dbReference type="Proteomes" id="UP001141552">
    <property type="component" value="Unassembled WGS sequence"/>
</dbReference>
<dbReference type="EMBL" id="JAKUCV010005273">
    <property type="protein sequence ID" value="KAJ4831852.1"/>
    <property type="molecule type" value="Genomic_DNA"/>
</dbReference>
<dbReference type="OrthoDB" id="809368at2759"/>
<feature type="domain" description="F-box" evidence="1">
    <location>
        <begin position="195"/>
        <end position="221"/>
    </location>
</feature>
<dbReference type="PANTHER" id="PTHR31111">
    <property type="entry name" value="BNAA05G37150D PROTEIN-RELATED"/>
    <property type="match status" value="1"/>
</dbReference>
<dbReference type="SUPFAM" id="SSF81383">
    <property type="entry name" value="F-box domain"/>
    <property type="match status" value="1"/>
</dbReference>
<reference evidence="2" key="1">
    <citation type="submission" date="2022-02" db="EMBL/GenBank/DDBJ databases">
        <authorList>
            <person name="Henning P.M."/>
            <person name="McCubbin A.G."/>
            <person name="Shore J.S."/>
        </authorList>
    </citation>
    <scope>NUCLEOTIDE SEQUENCE</scope>
    <source>
        <strain evidence="2">F60SS</strain>
        <tissue evidence="2">Leaves</tissue>
    </source>
</reference>
<dbReference type="InterPro" id="IPR036047">
    <property type="entry name" value="F-box-like_dom_sf"/>
</dbReference>
<name>A0A9Q0FI55_9ROSI</name>
<dbReference type="InterPro" id="IPR001810">
    <property type="entry name" value="F-box_dom"/>
</dbReference>
<dbReference type="PANTHER" id="PTHR31111:SF133">
    <property type="entry name" value="OS07G0196600 PROTEIN"/>
    <property type="match status" value="1"/>
</dbReference>
<organism evidence="2 3">
    <name type="scientific">Turnera subulata</name>
    <dbReference type="NCBI Taxonomy" id="218843"/>
    <lineage>
        <taxon>Eukaryota</taxon>
        <taxon>Viridiplantae</taxon>
        <taxon>Streptophyta</taxon>
        <taxon>Embryophyta</taxon>
        <taxon>Tracheophyta</taxon>
        <taxon>Spermatophyta</taxon>
        <taxon>Magnoliopsida</taxon>
        <taxon>eudicotyledons</taxon>
        <taxon>Gunneridae</taxon>
        <taxon>Pentapetalae</taxon>
        <taxon>rosids</taxon>
        <taxon>fabids</taxon>
        <taxon>Malpighiales</taxon>
        <taxon>Passifloraceae</taxon>
        <taxon>Turnera</taxon>
    </lineage>
</organism>
<evidence type="ECO:0000259" key="1">
    <source>
        <dbReference type="Pfam" id="PF00646"/>
    </source>
</evidence>
<reference evidence="2" key="2">
    <citation type="journal article" date="2023" name="Plants (Basel)">
        <title>Annotation of the Turnera subulata (Passifloraceae) Draft Genome Reveals the S-Locus Evolved after the Divergence of Turneroideae from Passifloroideae in a Stepwise Manner.</title>
        <authorList>
            <person name="Henning P.M."/>
            <person name="Roalson E.H."/>
            <person name="Mir W."/>
            <person name="McCubbin A.G."/>
            <person name="Shore J.S."/>
        </authorList>
    </citation>
    <scope>NUCLEOTIDE SEQUENCE</scope>
    <source>
        <strain evidence="2">F60SS</strain>
    </source>
</reference>
<evidence type="ECO:0000313" key="2">
    <source>
        <dbReference type="EMBL" id="KAJ4831852.1"/>
    </source>
</evidence>
<keyword evidence="3" id="KW-1185">Reference proteome</keyword>